<evidence type="ECO:0000313" key="2">
    <source>
        <dbReference type="Proteomes" id="UP000280395"/>
    </source>
</evidence>
<accession>A0A2K4VYX3</accession>
<protein>
    <recommendedName>
        <fullName evidence="3">TIGR02450 family Trp-rich protein</fullName>
    </recommendedName>
</protein>
<dbReference type="InterPro" id="IPR012663">
    <property type="entry name" value="CHP02450_Tryp"/>
</dbReference>
<sequence>MNQITPPMNQINPRKLLLSKWTAATPQNREKHFLVTELFKDEEGVVLEIELQAVLTQRSERMPWQVLQQADAWRMGWK</sequence>
<dbReference type="NCBIfam" id="TIGR02450">
    <property type="entry name" value="TIGR02450 family Trp-rich protein"/>
    <property type="match status" value="1"/>
</dbReference>
<organism evidence="1 2">
    <name type="scientific">Pseudomonas syringae pv. avii</name>
    <dbReference type="NCBI Taxonomy" id="663959"/>
    <lineage>
        <taxon>Bacteria</taxon>
        <taxon>Pseudomonadati</taxon>
        <taxon>Pseudomonadota</taxon>
        <taxon>Gammaproteobacteria</taxon>
        <taxon>Pseudomonadales</taxon>
        <taxon>Pseudomonadaceae</taxon>
        <taxon>Pseudomonas</taxon>
        <taxon>Pseudomonas syringae</taxon>
    </lineage>
</organism>
<dbReference type="Proteomes" id="UP000280395">
    <property type="component" value="Unassembled WGS sequence"/>
</dbReference>
<dbReference type="AlphaFoldDB" id="A0A2K4VYX3"/>
<evidence type="ECO:0008006" key="3">
    <source>
        <dbReference type="Google" id="ProtNLM"/>
    </source>
</evidence>
<name>A0A2K4VYX3_PSESX</name>
<gene>
    <name evidence="1" type="ORF">ALP29_201000</name>
</gene>
<comment type="caution">
    <text evidence="1">The sequence shown here is derived from an EMBL/GenBank/DDBJ whole genome shotgun (WGS) entry which is preliminary data.</text>
</comment>
<dbReference type="Pfam" id="PF09493">
    <property type="entry name" value="DUF2389"/>
    <property type="match status" value="1"/>
</dbReference>
<proteinExistence type="predicted"/>
<reference evidence="1 2" key="1">
    <citation type="submission" date="2018-08" db="EMBL/GenBank/DDBJ databases">
        <title>Recombination of ecologically and evolutionarily significant loci maintains genetic cohesion in the Pseudomonas syringae species complex.</title>
        <authorList>
            <person name="Dillon M."/>
            <person name="Thakur S."/>
            <person name="Almeida R.N.D."/>
            <person name="Weir B.S."/>
            <person name="Guttman D.S."/>
        </authorList>
    </citation>
    <scope>NUCLEOTIDE SEQUENCE [LARGE SCALE GENOMIC DNA]</scope>
    <source>
        <strain evidence="1 2">ICMP 14479</strain>
    </source>
</reference>
<evidence type="ECO:0000313" key="1">
    <source>
        <dbReference type="EMBL" id="RMU65539.1"/>
    </source>
</evidence>
<dbReference type="EMBL" id="RBUA01000139">
    <property type="protein sequence ID" value="RMU65539.1"/>
    <property type="molecule type" value="Genomic_DNA"/>
</dbReference>